<protein>
    <recommendedName>
        <fullName evidence="2">Coiled-coil domain-containing protein 25</fullName>
    </recommendedName>
</protein>
<accession>A0A0N4UIM5</accession>
<dbReference type="EMBL" id="UYYG01000031">
    <property type="protein sequence ID" value="VDN51780.1"/>
    <property type="molecule type" value="Genomic_DNA"/>
</dbReference>
<keyword evidence="8" id="KW-1185">Reference proteome</keyword>
<dbReference type="Pfam" id="PF05670">
    <property type="entry name" value="NFACT-R_1"/>
    <property type="match status" value="1"/>
</dbReference>
<reference evidence="6 8" key="2">
    <citation type="submission" date="2018-11" db="EMBL/GenBank/DDBJ databases">
        <authorList>
            <consortium name="Pathogen Informatics"/>
        </authorList>
    </citation>
    <scope>NUCLEOTIDE SEQUENCE [LARGE SCALE GENOMIC DNA]</scope>
</reference>
<dbReference type="OrthoDB" id="200398at2759"/>
<evidence type="ECO:0000259" key="5">
    <source>
        <dbReference type="Pfam" id="PF05670"/>
    </source>
</evidence>
<comment type="similarity">
    <text evidence="1">Belongs to the CCDC25 family.</text>
</comment>
<comment type="subunit">
    <text evidence="3">Interacts (via cytoplasmic region) with ILK.</text>
</comment>
<dbReference type="PANTHER" id="PTHR13049:SF2">
    <property type="entry name" value="COILED-COIL DOMAIN-CONTAINING PROTEIN 25"/>
    <property type="match status" value="1"/>
</dbReference>
<proteinExistence type="inferred from homology"/>
<evidence type="ECO:0000256" key="2">
    <source>
        <dbReference type="ARBA" id="ARBA00016700"/>
    </source>
</evidence>
<reference evidence="9" key="1">
    <citation type="submission" date="2017-02" db="UniProtKB">
        <authorList>
            <consortium name="WormBaseParasite"/>
        </authorList>
    </citation>
    <scope>IDENTIFICATION</scope>
</reference>
<evidence type="ECO:0000313" key="8">
    <source>
        <dbReference type="Proteomes" id="UP000274756"/>
    </source>
</evidence>
<evidence type="ECO:0000313" key="6">
    <source>
        <dbReference type="EMBL" id="VDN51780.1"/>
    </source>
</evidence>
<evidence type="ECO:0000256" key="3">
    <source>
        <dbReference type="ARBA" id="ARBA00024214"/>
    </source>
</evidence>
<dbReference type="InterPro" id="IPR039730">
    <property type="entry name" value="Jlp2/Ccd25"/>
</dbReference>
<organism evidence="7 9">
    <name type="scientific">Dracunculus medinensis</name>
    <name type="common">Guinea worm</name>
    <dbReference type="NCBI Taxonomy" id="318479"/>
    <lineage>
        <taxon>Eukaryota</taxon>
        <taxon>Metazoa</taxon>
        <taxon>Ecdysozoa</taxon>
        <taxon>Nematoda</taxon>
        <taxon>Chromadorea</taxon>
        <taxon>Rhabditida</taxon>
        <taxon>Spirurina</taxon>
        <taxon>Dracunculoidea</taxon>
        <taxon>Dracunculidae</taxon>
        <taxon>Dracunculus</taxon>
    </lineage>
</organism>
<feature type="domain" description="NFACT RNA-binding" evidence="5">
    <location>
        <begin position="2"/>
        <end position="112"/>
    </location>
</feature>
<feature type="region of interest" description="Disordered" evidence="4">
    <location>
        <begin position="144"/>
        <end position="185"/>
    </location>
</feature>
<evidence type="ECO:0000256" key="1">
    <source>
        <dbReference type="ARBA" id="ARBA00008998"/>
    </source>
</evidence>
<dbReference type="WBParaSite" id="DME_0000746001-mRNA-1">
    <property type="protein sequence ID" value="DME_0000746001-mRNA-1"/>
    <property type="gene ID" value="DME_0000746001"/>
</dbReference>
<evidence type="ECO:0000256" key="4">
    <source>
        <dbReference type="SAM" id="MobiDB-lite"/>
    </source>
</evidence>
<dbReference type="InterPro" id="IPR008532">
    <property type="entry name" value="NFACT_RNA-bd"/>
</dbReference>
<evidence type="ECO:0000313" key="9">
    <source>
        <dbReference type="WBParaSite" id="DME_0000746001-mRNA-1"/>
    </source>
</evidence>
<evidence type="ECO:0000313" key="7">
    <source>
        <dbReference type="Proteomes" id="UP000038040"/>
    </source>
</evidence>
<dbReference type="PANTHER" id="PTHR13049">
    <property type="entry name" value="DUF814-RELATED"/>
    <property type="match status" value="1"/>
</dbReference>
<name>A0A0N4UIM5_DRAME</name>
<dbReference type="Proteomes" id="UP000274756">
    <property type="component" value="Unassembled WGS sequence"/>
</dbReference>
<sequence>MVVKFTSAVVTPPALIYMGVDKHENESLIRWGWPEDVWFHVDKLSSAHVYLRLSPNMTIDTIPTELLEDCAQLVKANSIQGHKTNSVDVIYTPWENLLKTGDMVTGQVGFKDDKKVLKIKSVKRINAIVNRLNKTEKREDIDYRKEREDRDARERQISKEQERQKKKEYMEELQQRENERRIHSYEDVFTEENLRANMDQGNDSDDFM</sequence>
<gene>
    <name evidence="6" type="ORF">DME_LOCUS1753</name>
</gene>
<dbReference type="STRING" id="318479.A0A0N4UIM5"/>
<dbReference type="Proteomes" id="UP000038040">
    <property type="component" value="Unplaced"/>
</dbReference>
<dbReference type="AlphaFoldDB" id="A0A0N4UIM5"/>